<dbReference type="Proteomes" id="UP000279089">
    <property type="component" value="Unassembled WGS sequence"/>
</dbReference>
<proteinExistence type="predicted"/>
<name>A0A3N4MH15_9BACT</name>
<dbReference type="InterPro" id="IPR014710">
    <property type="entry name" value="RmlC-like_jellyroll"/>
</dbReference>
<protein>
    <recommendedName>
        <fullName evidence="3">Cupin domain-containing protein</fullName>
    </recommendedName>
</protein>
<dbReference type="EMBL" id="RMBX01000001">
    <property type="protein sequence ID" value="RPD43161.1"/>
    <property type="molecule type" value="Genomic_DNA"/>
</dbReference>
<dbReference type="InterPro" id="IPR011051">
    <property type="entry name" value="RmlC_Cupin_sf"/>
</dbReference>
<accession>A0A3N4MH15</accession>
<comment type="caution">
    <text evidence="1">The sequence shown here is derived from an EMBL/GenBank/DDBJ whole genome shotgun (WGS) entry which is preliminary data.</text>
</comment>
<dbReference type="SUPFAM" id="SSF51182">
    <property type="entry name" value="RmlC-like cupins"/>
    <property type="match status" value="1"/>
</dbReference>
<dbReference type="RefSeq" id="WP_123864525.1">
    <property type="nucleotide sequence ID" value="NZ_QXZY01000001.1"/>
</dbReference>
<evidence type="ECO:0008006" key="3">
    <source>
        <dbReference type="Google" id="ProtNLM"/>
    </source>
</evidence>
<keyword evidence="2" id="KW-1185">Reference proteome</keyword>
<dbReference type="Gene3D" id="2.60.120.10">
    <property type="entry name" value="Jelly Rolls"/>
    <property type="match status" value="1"/>
</dbReference>
<dbReference type="AlphaFoldDB" id="A0A3N4MH15"/>
<gene>
    <name evidence="1" type="ORF">EG028_02370</name>
</gene>
<organism evidence="1 2">
    <name type="scientific">Chitinophaga barathri</name>
    <dbReference type="NCBI Taxonomy" id="1647451"/>
    <lineage>
        <taxon>Bacteria</taxon>
        <taxon>Pseudomonadati</taxon>
        <taxon>Bacteroidota</taxon>
        <taxon>Chitinophagia</taxon>
        <taxon>Chitinophagales</taxon>
        <taxon>Chitinophagaceae</taxon>
        <taxon>Chitinophaga</taxon>
    </lineage>
</organism>
<evidence type="ECO:0000313" key="1">
    <source>
        <dbReference type="EMBL" id="RPD43161.1"/>
    </source>
</evidence>
<sequence>MSQITITPLELRGEDNRGRNFDWQTFRTGTFILCYRNAGSSSGQHYHLGNSEYKNPEIMYLLSGKAYLHWCPIDESEIRTDLIAAPAKVEIPIRIWHELEAIEDCSFIELNTLDDVKIDSVRVWRDDFLAGQR</sequence>
<reference evidence="2" key="1">
    <citation type="submission" date="2018-11" db="EMBL/GenBank/DDBJ databases">
        <title>Chitinophaga lutea sp.nov., isolate from arsenic contaminated soil.</title>
        <authorList>
            <person name="Zong Y."/>
        </authorList>
    </citation>
    <scope>NUCLEOTIDE SEQUENCE [LARGE SCALE GENOMIC DNA]</scope>
    <source>
        <strain evidence="2">YLT18</strain>
    </source>
</reference>
<evidence type="ECO:0000313" key="2">
    <source>
        <dbReference type="Proteomes" id="UP000279089"/>
    </source>
</evidence>